<evidence type="ECO:0000313" key="3">
    <source>
        <dbReference type="EMBL" id="KAF7346017.1"/>
    </source>
</evidence>
<dbReference type="InterPro" id="IPR036047">
    <property type="entry name" value="F-box-like_dom_sf"/>
</dbReference>
<protein>
    <submittedName>
        <fullName evidence="3">F-box domain-containing protein</fullName>
    </submittedName>
</protein>
<dbReference type="Pfam" id="PF12937">
    <property type="entry name" value="F-box-like"/>
    <property type="match status" value="1"/>
</dbReference>
<dbReference type="Proteomes" id="UP000623467">
    <property type="component" value="Unassembled WGS sequence"/>
</dbReference>
<proteinExistence type="predicted"/>
<dbReference type="EMBL" id="JACAZH010000019">
    <property type="protein sequence ID" value="KAF7346017.1"/>
    <property type="molecule type" value="Genomic_DNA"/>
</dbReference>
<reference evidence="3" key="1">
    <citation type="submission" date="2020-05" db="EMBL/GenBank/DDBJ databases">
        <title>Mycena genomes resolve the evolution of fungal bioluminescence.</title>
        <authorList>
            <person name="Tsai I.J."/>
        </authorList>
    </citation>
    <scope>NUCLEOTIDE SEQUENCE</scope>
    <source>
        <strain evidence="3">160909Yilan</strain>
    </source>
</reference>
<dbReference type="OrthoDB" id="3024072at2759"/>
<keyword evidence="1" id="KW-0175">Coiled coil</keyword>
<dbReference type="Gene3D" id="3.80.10.10">
    <property type="entry name" value="Ribonuclease Inhibitor"/>
    <property type="match status" value="1"/>
</dbReference>
<dbReference type="PANTHER" id="PTHR38926">
    <property type="entry name" value="F-BOX DOMAIN CONTAINING PROTEIN, EXPRESSED"/>
    <property type="match status" value="1"/>
</dbReference>
<dbReference type="InterPro" id="IPR001810">
    <property type="entry name" value="F-box_dom"/>
</dbReference>
<name>A0A8H7CRX1_9AGAR</name>
<sequence>MATASSFSVRAILEQAREYSRLEMERRVQESELRLKSLESALTSLMELRDRERAVLDMLKYLLSPIYTLPAELLAEVFERAIDAETHIMDVFRVSQVCSDWRQIAHDTPRLWTRGISVTLDNKGDRREQAHTDGWKAWLARSAALTIPIALRLESADICHDLLGEVLKTASRWRYLRLDLPDHGLTLIRRLAQHKLDSLEGLDLEDRDFIEPLGGVIPSFTTAPRLRKLRMGIYSSLPTPILVPWSNLTDLTLHHCPTPDLALDVLAPCTGLAMIIVRTSGWLESVLPRSDTLVLAHLDALTFVLFGDAKHFTPFFGSLSTPALQRVCVDFAEMRTTEHWTEARFTAFQLRAPNITWLELLYADLTSDDFAAAILHAPSLTHLKLFRCSCFDDTAITALRYEDGVAPLAPRLNCLVLEGMLHDVSDDILASMIASRWWTDTAFASRSDPPVVARWTHVELWYDLSEHFLLKDIPSDILITSTRSYPYETVYEFK</sequence>
<evidence type="ECO:0000259" key="2">
    <source>
        <dbReference type="Pfam" id="PF12937"/>
    </source>
</evidence>
<evidence type="ECO:0000313" key="4">
    <source>
        <dbReference type="Proteomes" id="UP000623467"/>
    </source>
</evidence>
<dbReference type="InterPro" id="IPR032675">
    <property type="entry name" value="LRR_dom_sf"/>
</dbReference>
<gene>
    <name evidence="3" type="ORF">MSAN_01827600</name>
</gene>
<organism evidence="3 4">
    <name type="scientific">Mycena sanguinolenta</name>
    <dbReference type="NCBI Taxonomy" id="230812"/>
    <lineage>
        <taxon>Eukaryota</taxon>
        <taxon>Fungi</taxon>
        <taxon>Dikarya</taxon>
        <taxon>Basidiomycota</taxon>
        <taxon>Agaricomycotina</taxon>
        <taxon>Agaricomycetes</taxon>
        <taxon>Agaricomycetidae</taxon>
        <taxon>Agaricales</taxon>
        <taxon>Marasmiineae</taxon>
        <taxon>Mycenaceae</taxon>
        <taxon>Mycena</taxon>
    </lineage>
</organism>
<dbReference type="Gene3D" id="1.20.1280.50">
    <property type="match status" value="1"/>
</dbReference>
<comment type="caution">
    <text evidence="3">The sequence shown here is derived from an EMBL/GenBank/DDBJ whole genome shotgun (WGS) entry which is preliminary data.</text>
</comment>
<keyword evidence="4" id="KW-1185">Reference proteome</keyword>
<accession>A0A8H7CRX1</accession>
<feature type="domain" description="F-box" evidence="2">
    <location>
        <begin position="67"/>
        <end position="114"/>
    </location>
</feature>
<dbReference type="SUPFAM" id="SSF52047">
    <property type="entry name" value="RNI-like"/>
    <property type="match status" value="1"/>
</dbReference>
<dbReference type="AlphaFoldDB" id="A0A8H7CRX1"/>
<dbReference type="SUPFAM" id="SSF81383">
    <property type="entry name" value="F-box domain"/>
    <property type="match status" value="1"/>
</dbReference>
<evidence type="ECO:0000256" key="1">
    <source>
        <dbReference type="SAM" id="Coils"/>
    </source>
</evidence>
<dbReference type="PANTHER" id="PTHR38926:SF72">
    <property type="entry name" value="IM:7136021-RELATED"/>
    <property type="match status" value="1"/>
</dbReference>
<feature type="coiled-coil region" evidence="1">
    <location>
        <begin position="21"/>
        <end position="48"/>
    </location>
</feature>